<evidence type="ECO:0000313" key="6">
    <source>
        <dbReference type="Proteomes" id="UP001597048"/>
    </source>
</evidence>
<evidence type="ECO:0000256" key="2">
    <source>
        <dbReference type="ARBA" id="ARBA00023125"/>
    </source>
</evidence>
<dbReference type="Gene3D" id="1.10.10.60">
    <property type="entry name" value="Homeodomain-like"/>
    <property type="match status" value="1"/>
</dbReference>
<proteinExistence type="predicted"/>
<dbReference type="PANTHER" id="PTHR46796">
    <property type="entry name" value="HTH-TYPE TRANSCRIPTIONAL ACTIVATOR RHAS-RELATED"/>
    <property type="match status" value="1"/>
</dbReference>
<dbReference type="InterPro" id="IPR020449">
    <property type="entry name" value="Tscrpt_reg_AraC-type_HTH"/>
</dbReference>
<dbReference type="RefSeq" id="WP_379557126.1">
    <property type="nucleotide sequence ID" value="NZ_JBHTJS010000007.1"/>
</dbReference>
<keyword evidence="2" id="KW-0238">DNA-binding</keyword>
<organism evidence="5 6">
    <name type="scientific">Oceanisphaera ostreae</name>
    <dbReference type="NCBI Taxonomy" id="914151"/>
    <lineage>
        <taxon>Bacteria</taxon>
        <taxon>Pseudomonadati</taxon>
        <taxon>Pseudomonadota</taxon>
        <taxon>Gammaproteobacteria</taxon>
        <taxon>Aeromonadales</taxon>
        <taxon>Aeromonadaceae</taxon>
        <taxon>Oceanisphaera</taxon>
    </lineage>
</organism>
<reference evidence="6" key="1">
    <citation type="journal article" date="2019" name="Int. J. Syst. Evol. Microbiol.">
        <title>The Global Catalogue of Microorganisms (GCM) 10K type strain sequencing project: providing services to taxonomists for standard genome sequencing and annotation.</title>
        <authorList>
            <consortium name="The Broad Institute Genomics Platform"/>
            <consortium name="The Broad Institute Genome Sequencing Center for Infectious Disease"/>
            <person name="Wu L."/>
            <person name="Ma J."/>
        </authorList>
    </citation>
    <scope>NUCLEOTIDE SEQUENCE [LARGE SCALE GENOMIC DNA]</scope>
    <source>
        <strain evidence="6">CCUG 60525</strain>
    </source>
</reference>
<name>A0ABW3KDN0_9GAMM</name>
<dbReference type="Pfam" id="PF12833">
    <property type="entry name" value="HTH_18"/>
    <property type="match status" value="1"/>
</dbReference>
<dbReference type="PRINTS" id="PR00032">
    <property type="entry name" value="HTHARAC"/>
</dbReference>
<keyword evidence="6" id="KW-1185">Reference proteome</keyword>
<dbReference type="PANTHER" id="PTHR46796:SF12">
    <property type="entry name" value="HTH-TYPE DNA-BINDING TRANSCRIPTIONAL ACTIVATOR EUTR"/>
    <property type="match status" value="1"/>
</dbReference>
<dbReference type="PROSITE" id="PS00041">
    <property type="entry name" value="HTH_ARAC_FAMILY_1"/>
    <property type="match status" value="1"/>
</dbReference>
<protein>
    <submittedName>
        <fullName evidence="5">Helix-turn-helix domain-containing protein</fullName>
    </submittedName>
</protein>
<accession>A0ABW3KDN0</accession>
<gene>
    <name evidence="5" type="ORF">ACFQ1C_03400</name>
</gene>
<keyword evidence="1" id="KW-0805">Transcription regulation</keyword>
<comment type="caution">
    <text evidence="5">The sequence shown here is derived from an EMBL/GenBank/DDBJ whole genome shotgun (WGS) entry which is preliminary data.</text>
</comment>
<dbReference type="InterPro" id="IPR050204">
    <property type="entry name" value="AraC_XylS_family_regulators"/>
</dbReference>
<evidence type="ECO:0000313" key="5">
    <source>
        <dbReference type="EMBL" id="MFD1007203.1"/>
    </source>
</evidence>
<dbReference type="InterPro" id="IPR018062">
    <property type="entry name" value="HTH_AraC-typ_CS"/>
</dbReference>
<sequence length="123" mass="14137">MSVQAHSYFQEQLNSEQRLAPLHVKRVEGYIQDHADEAITPVMLADLAGVSLRTLYAGFKGVSPMEYQRSIRLKRVKEDLCQQGANCSVTDIATRWGFGHMERFSQEYRRLFGEKPSETKRKS</sequence>
<dbReference type="InterPro" id="IPR009057">
    <property type="entry name" value="Homeodomain-like_sf"/>
</dbReference>
<evidence type="ECO:0000256" key="3">
    <source>
        <dbReference type="ARBA" id="ARBA00023163"/>
    </source>
</evidence>
<dbReference type="SMART" id="SM00342">
    <property type="entry name" value="HTH_ARAC"/>
    <property type="match status" value="1"/>
</dbReference>
<evidence type="ECO:0000256" key="1">
    <source>
        <dbReference type="ARBA" id="ARBA00023015"/>
    </source>
</evidence>
<keyword evidence="3" id="KW-0804">Transcription</keyword>
<dbReference type="Proteomes" id="UP001597048">
    <property type="component" value="Unassembled WGS sequence"/>
</dbReference>
<dbReference type="InterPro" id="IPR018060">
    <property type="entry name" value="HTH_AraC"/>
</dbReference>
<dbReference type="SUPFAM" id="SSF46689">
    <property type="entry name" value="Homeodomain-like"/>
    <property type="match status" value="1"/>
</dbReference>
<evidence type="ECO:0000259" key="4">
    <source>
        <dbReference type="PROSITE" id="PS01124"/>
    </source>
</evidence>
<dbReference type="EMBL" id="JBHTJS010000007">
    <property type="protein sequence ID" value="MFD1007203.1"/>
    <property type="molecule type" value="Genomic_DNA"/>
</dbReference>
<feature type="domain" description="HTH araC/xylS-type" evidence="4">
    <location>
        <begin position="25"/>
        <end position="122"/>
    </location>
</feature>
<dbReference type="PROSITE" id="PS01124">
    <property type="entry name" value="HTH_ARAC_FAMILY_2"/>
    <property type="match status" value="1"/>
</dbReference>